<dbReference type="Pfam" id="PF00072">
    <property type="entry name" value="Response_reg"/>
    <property type="match status" value="1"/>
</dbReference>
<dbReference type="PROSITE" id="PS50110">
    <property type="entry name" value="RESPONSE_REGULATORY"/>
    <property type="match status" value="1"/>
</dbReference>
<dbReference type="PANTHER" id="PTHR44591">
    <property type="entry name" value="STRESS RESPONSE REGULATOR PROTEIN 1"/>
    <property type="match status" value="1"/>
</dbReference>
<feature type="domain" description="Response regulatory" evidence="3">
    <location>
        <begin position="11"/>
        <end position="125"/>
    </location>
</feature>
<dbReference type="SUPFAM" id="SSF52172">
    <property type="entry name" value="CheY-like"/>
    <property type="match status" value="1"/>
</dbReference>
<dbReference type="Gene3D" id="3.40.50.2300">
    <property type="match status" value="1"/>
</dbReference>
<gene>
    <name evidence="4" type="ORF">SOO65_12105</name>
</gene>
<keyword evidence="5" id="KW-1185">Reference proteome</keyword>
<organism evidence="4 5">
    <name type="scientific">Peredibacter starrii</name>
    <dbReference type="NCBI Taxonomy" id="28202"/>
    <lineage>
        <taxon>Bacteria</taxon>
        <taxon>Pseudomonadati</taxon>
        <taxon>Bdellovibrionota</taxon>
        <taxon>Bacteriovoracia</taxon>
        <taxon>Bacteriovoracales</taxon>
        <taxon>Bacteriovoracaceae</taxon>
        <taxon>Peredibacter</taxon>
    </lineage>
</organism>
<feature type="modified residue" description="4-aspartylphosphate" evidence="2">
    <location>
        <position position="61"/>
    </location>
</feature>
<evidence type="ECO:0000313" key="4">
    <source>
        <dbReference type="EMBL" id="WPU63431.1"/>
    </source>
</evidence>
<keyword evidence="1 2" id="KW-0597">Phosphoprotein</keyword>
<sequence>MTMSLPETSETILIVDDDEYIREMLLMAFKMEGYEAVAVANGQEALDWMRISPRPCLILLDYMMPVMNGRDFLAALDVDPVFSQEKLTIVMVTAFTVDKIHPRLSGFLSKPIELDKLLEIIGRYCHCKS</sequence>
<dbReference type="PANTHER" id="PTHR44591:SF3">
    <property type="entry name" value="RESPONSE REGULATORY DOMAIN-CONTAINING PROTEIN"/>
    <property type="match status" value="1"/>
</dbReference>
<evidence type="ECO:0000256" key="2">
    <source>
        <dbReference type="PROSITE-ProRule" id="PRU00169"/>
    </source>
</evidence>
<dbReference type="Proteomes" id="UP001324634">
    <property type="component" value="Chromosome"/>
</dbReference>
<dbReference type="RefSeq" id="WP_321390125.1">
    <property type="nucleotide sequence ID" value="NZ_CP139487.1"/>
</dbReference>
<reference evidence="4 5" key="1">
    <citation type="submission" date="2023-11" db="EMBL/GenBank/DDBJ databases">
        <title>Peredibacter starrii A3.12.</title>
        <authorList>
            <person name="Mitchell R.J."/>
        </authorList>
    </citation>
    <scope>NUCLEOTIDE SEQUENCE [LARGE SCALE GENOMIC DNA]</scope>
    <source>
        <strain evidence="4 5">A3.12</strain>
    </source>
</reference>
<proteinExistence type="predicted"/>
<accession>A0AAX4HJP0</accession>
<dbReference type="KEGG" id="psti:SOO65_12105"/>
<dbReference type="InterPro" id="IPR001789">
    <property type="entry name" value="Sig_transdc_resp-reg_receiver"/>
</dbReference>
<dbReference type="AlphaFoldDB" id="A0AAX4HJP0"/>
<evidence type="ECO:0000313" key="5">
    <source>
        <dbReference type="Proteomes" id="UP001324634"/>
    </source>
</evidence>
<evidence type="ECO:0000259" key="3">
    <source>
        <dbReference type="PROSITE" id="PS50110"/>
    </source>
</evidence>
<evidence type="ECO:0000256" key="1">
    <source>
        <dbReference type="ARBA" id="ARBA00022553"/>
    </source>
</evidence>
<dbReference type="InterPro" id="IPR050595">
    <property type="entry name" value="Bact_response_regulator"/>
</dbReference>
<dbReference type="GO" id="GO:0000160">
    <property type="term" value="P:phosphorelay signal transduction system"/>
    <property type="evidence" value="ECO:0007669"/>
    <property type="project" value="InterPro"/>
</dbReference>
<dbReference type="EMBL" id="CP139487">
    <property type="protein sequence ID" value="WPU63431.1"/>
    <property type="molecule type" value="Genomic_DNA"/>
</dbReference>
<dbReference type="InterPro" id="IPR011006">
    <property type="entry name" value="CheY-like_superfamily"/>
</dbReference>
<name>A0AAX4HJP0_9BACT</name>
<dbReference type="SMART" id="SM00448">
    <property type="entry name" value="REC"/>
    <property type="match status" value="1"/>
</dbReference>
<protein>
    <submittedName>
        <fullName evidence="4">Response regulator</fullName>
    </submittedName>
</protein>